<feature type="binding site" description="axial binding residue" evidence="13">
    <location>
        <position position="290"/>
    </location>
    <ligand>
        <name>heme</name>
        <dbReference type="ChEBI" id="CHEBI:30413"/>
    </ligand>
    <ligandPart>
        <name>Fe</name>
        <dbReference type="ChEBI" id="CHEBI:18248"/>
    </ligandPart>
</feature>
<keyword evidence="9 14" id="KW-0560">Oxidoreductase</keyword>
<keyword evidence="12" id="KW-0472">Membrane</keyword>
<dbReference type="PROSITE" id="PS00086">
    <property type="entry name" value="CYTOCHROME_P450"/>
    <property type="match status" value="1"/>
</dbReference>
<evidence type="ECO:0000256" key="7">
    <source>
        <dbReference type="ARBA" id="ARBA00022723"/>
    </source>
</evidence>
<dbReference type="InterPro" id="IPR036396">
    <property type="entry name" value="Cyt_P450_sf"/>
</dbReference>
<dbReference type="InterPro" id="IPR050364">
    <property type="entry name" value="Cytochrome_P450_fung"/>
</dbReference>
<evidence type="ECO:0000256" key="3">
    <source>
        <dbReference type="ARBA" id="ARBA00005179"/>
    </source>
</evidence>
<dbReference type="InterPro" id="IPR002401">
    <property type="entry name" value="Cyt_P450_E_grp-I"/>
</dbReference>
<dbReference type="EMBL" id="KN837291">
    <property type="protein sequence ID" value="KIJ29092.1"/>
    <property type="molecule type" value="Genomic_DNA"/>
</dbReference>
<comment type="cofactor">
    <cofactor evidence="1 13">
        <name>heme</name>
        <dbReference type="ChEBI" id="CHEBI:30413"/>
    </cofactor>
</comment>
<dbReference type="SUPFAM" id="SSF48264">
    <property type="entry name" value="Cytochrome P450"/>
    <property type="match status" value="1"/>
</dbReference>
<proteinExistence type="inferred from homology"/>
<organism evidence="16 17">
    <name type="scientific">Sphaerobolus stellatus (strain SS14)</name>
    <dbReference type="NCBI Taxonomy" id="990650"/>
    <lineage>
        <taxon>Eukaryota</taxon>
        <taxon>Fungi</taxon>
        <taxon>Dikarya</taxon>
        <taxon>Basidiomycota</taxon>
        <taxon>Agaricomycotina</taxon>
        <taxon>Agaricomycetes</taxon>
        <taxon>Phallomycetidae</taxon>
        <taxon>Geastrales</taxon>
        <taxon>Sphaerobolaceae</taxon>
        <taxon>Sphaerobolus</taxon>
    </lineage>
</organism>
<evidence type="ECO:0000256" key="13">
    <source>
        <dbReference type="PIRSR" id="PIRSR602401-1"/>
    </source>
</evidence>
<evidence type="ECO:0000313" key="16">
    <source>
        <dbReference type="EMBL" id="KIJ46879.1"/>
    </source>
</evidence>
<protein>
    <submittedName>
        <fullName evidence="16">Unplaced genomic scaffold SPHSTscaffold_30, whole genome shotgun sequence</fullName>
    </submittedName>
</protein>
<evidence type="ECO:0000256" key="12">
    <source>
        <dbReference type="ARBA" id="ARBA00023136"/>
    </source>
</evidence>
<dbReference type="InterPro" id="IPR017972">
    <property type="entry name" value="Cyt_P450_CS"/>
</dbReference>
<keyword evidence="6" id="KW-0812">Transmembrane</keyword>
<evidence type="ECO:0000256" key="2">
    <source>
        <dbReference type="ARBA" id="ARBA00004370"/>
    </source>
</evidence>
<evidence type="ECO:0000256" key="14">
    <source>
        <dbReference type="RuleBase" id="RU000461"/>
    </source>
</evidence>
<comment type="similarity">
    <text evidence="4 14">Belongs to the cytochrome P450 family.</text>
</comment>
<comment type="pathway">
    <text evidence="3">Secondary metabolite biosynthesis.</text>
</comment>
<evidence type="ECO:0000256" key="4">
    <source>
        <dbReference type="ARBA" id="ARBA00010617"/>
    </source>
</evidence>
<gene>
    <name evidence="16" type="ORF">M422DRAFT_249623</name>
    <name evidence="15" type="ORF">M422DRAFT_269614</name>
</gene>
<dbReference type="EMBL" id="KN837105">
    <property type="protein sequence ID" value="KIJ46879.1"/>
    <property type="molecule type" value="Genomic_DNA"/>
</dbReference>
<reference evidence="16 17" key="1">
    <citation type="submission" date="2014-06" db="EMBL/GenBank/DDBJ databases">
        <title>Evolutionary Origins and Diversification of the Mycorrhizal Mutualists.</title>
        <authorList>
            <consortium name="DOE Joint Genome Institute"/>
            <consortium name="Mycorrhizal Genomics Consortium"/>
            <person name="Kohler A."/>
            <person name="Kuo A."/>
            <person name="Nagy L.G."/>
            <person name="Floudas D."/>
            <person name="Copeland A."/>
            <person name="Barry K.W."/>
            <person name="Cichocki N."/>
            <person name="Veneault-Fourrey C."/>
            <person name="LaButti K."/>
            <person name="Lindquist E.A."/>
            <person name="Lipzen A."/>
            <person name="Lundell T."/>
            <person name="Morin E."/>
            <person name="Murat C."/>
            <person name="Riley R."/>
            <person name="Ohm R."/>
            <person name="Sun H."/>
            <person name="Tunlid A."/>
            <person name="Henrissat B."/>
            <person name="Grigoriev I.V."/>
            <person name="Hibbett D.S."/>
            <person name="Martin F."/>
        </authorList>
    </citation>
    <scope>NUCLEOTIDE SEQUENCE [LARGE SCALE GENOMIC DNA]</scope>
    <source>
        <strain evidence="16 17">SS14</strain>
    </source>
</reference>
<name>A0A0C9VV14_SPHS4</name>
<evidence type="ECO:0000256" key="8">
    <source>
        <dbReference type="ARBA" id="ARBA00022989"/>
    </source>
</evidence>
<evidence type="ECO:0000256" key="11">
    <source>
        <dbReference type="ARBA" id="ARBA00023033"/>
    </source>
</evidence>
<evidence type="ECO:0000256" key="5">
    <source>
        <dbReference type="ARBA" id="ARBA00022617"/>
    </source>
</evidence>
<dbReference type="PANTHER" id="PTHR46300">
    <property type="entry name" value="P450, PUTATIVE (EUROFUNG)-RELATED-RELATED"/>
    <property type="match status" value="1"/>
</dbReference>
<keyword evidence="5 13" id="KW-0349">Heme</keyword>
<evidence type="ECO:0000313" key="15">
    <source>
        <dbReference type="EMBL" id="KIJ29092.1"/>
    </source>
</evidence>
<dbReference type="PRINTS" id="PR00463">
    <property type="entry name" value="EP450I"/>
</dbReference>
<dbReference type="PANTHER" id="PTHR46300:SF2">
    <property type="entry name" value="CYTOCHROME P450 MONOOXYGENASE ALNH-RELATED"/>
    <property type="match status" value="1"/>
</dbReference>
<keyword evidence="8" id="KW-1133">Transmembrane helix</keyword>
<dbReference type="GO" id="GO:0020037">
    <property type="term" value="F:heme binding"/>
    <property type="evidence" value="ECO:0007669"/>
    <property type="project" value="InterPro"/>
</dbReference>
<dbReference type="Gene3D" id="1.10.630.10">
    <property type="entry name" value="Cytochrome P450"/>
    <property type="match status" value="2"/>
</dbReference>
<dbReference type="GO" id="GO:0004497">
    <property type="term" value="F:monooxygenase activity"/>
    <property type="evidence" value="ECO:0007669"/>
    <property type="project" value="UniProtKB-KW"/>
</dbReference>
<evidence type="ECO:0000256" key="6">
    <source>
        <dbReference type="ARBA" id="ARBA00022692"/>
    </source>
</evidence>
<dbReference type="AlphaFoldDB" id="A0A0C9VV14"/>
<keyword evidence="7 13" id="KW-0479">Metal-binding</keyword>
<dbReference type="GO" id="GO:0005506">
    <property type="term" value="F:iron ion binding"/>
    <property type="evidence" value="ECO:0007669"/>
    <property type="project" value="InterPro"/>
</dbReference>
<dbReference type="Proteomes" id="UP000054279">
    <property type="component" value="Unassembled WGS sequence"/>
</dbReference>
<evidence type="ECO:0000313" key="17">
    <source>
        <dbReference type="Proteomes" id="UP000054279"/>
    </source>
</evidence>
<sequence length="335" mass="38330">MNCEWVFAFRKSDEACKKQRRLLVQHLSPNAVFSFHERQLDAAHAMLRVMLNHESSKNLEESLKYNSSGLILAITYGYEVKPENDEFVELVSETVTQVTRALHSSFFLVNNFLWLKYVPAWFPGSKFRIFAEEARKNAISVRDIPFEYCKATIEAGTAKPSFMGNVLAASNDETSDARRIQDIKEIASVMFTDKNDLPYIEAIVKEVMRWWQPLPMGIAHCSMEDDVYRGYKIPKGSRIIANVWGILHDESIFPQPNEFRPERFLASEKNSDIICDPALSGFFGWGRRICPGQPLAEASLWIQIASILAAFRLDPAKDEMGKEIDVSLERDFKCK</sequence>
<comment type="subcellular location">
    <subcellularLocation>
        <location evidence="2">Membrane</location>
    </subcellularLocation>
</comment>
<evidence type="ECO:0000256" key="9">
    <source>
        <dbReference type="ARBA" id="ARBA00023002"/>
    </source>
</evidence>
<dbReference type="OrthoDB" id="2789670at2759"/>
<evidence type="ECO:0000256" key="1">
    <source>
        <dbReference type="ARBA" id="ARBA00001971"/>
    </source>
</evidence>
<keyword evidence="17" id="KW-1185">Reference proteome</keyword>
<keyword evidence="10 13" id="KW-0408">Iron</keyword>
<dbReference type="GO" id="GO:0016705">
    <property type="term" value="F:oxidoreductase activity, acting on paired donors, with incorporation or reduction of molecular oxygen"/>
    <property type="evidence" value="ECO:0007669"/>
    <property type="project" value="InterPro"/>
</dbReference>
<accession>A0A0C9VV14</accession>
<evidence type="ECO:0000256" key="10">
    <source>
        <dbReference type="ARBA" id="ARBA00023004"/>
    </source>
</evidence>
<dbReference type="HOGENOM" id="CLU_001570_2_0_1"/>
<dbReference type="InterPro" id="IPR001128">
    <property type="entry name" value="Cyt_P450"/>
</dbReference>
<keyword evidence="11 14" id="KW-0503">Monooxygenase</keyword>
<dbReference type="Pfam" id="PF00067">
    <property type="entry name" value="p450"/>
    <property type="match status" value="1"/>
</dbReference>